<dbReference type="InterPro" id="IPR001270">
    <property type="entry name" value="ClpA/B"/>
</dbReference>
<dbReference type="InterPro" id="IPR004176">
    <property type="entry name" value="Clp_R_N"/>
</dbReference>
<dbReference type="InterPro" id="IPR027417">
    <property type="entry name" value="P-loop_NTPase"/>
</dbReference>
<dbReference type="Proteomes" id="UP001195483">
    <property type="component" value="Unassembled WGS sequence"/>
</dbReference>
<dbReference type="InterPro" id="IPR037066">
    <property type="entry name" value="Plug_dom_sf"/>
</dbReference>
<evidence type="ECO:0000259" key="9">
    <source>
        <dbReference type="PROSITE" id="PS51903"/>
    </source>
</evidence>
<sequence length="1401" mass="155985">MNGEYSGNFSNRVKEVIQYSREEAFRLGHDYIGTEHLILGIIREGEGIAVKILKNLECDIYRLKKEIEEAIRPSIVSTMLRDIPLTKQAKMAIKAAEPEAKVFKSDVIGTEHLLLTILKDKESIVTKILLSLNIDYKSTRVELENIMSGKSPWEPVNMDASSQIAGSFGDPLSGYSTTNDPKRRAKSKTPILDSFSRDLTQLAIEDKLDPIIGREKEIERVAQILSRRKKNNPVLIGEPGVGKTAIAEGLALRIIQKKVSRILFEKRVVALDLTSLVAGTKYRGQFEERMKTVMNELEKSQDVILFIDELHTIVGAGGASGSLDASNIFKPALARGELQCIGATTLDEYREYIERDGALDRRFQKVMIEPTNIDDTIKILASIKSKYETHHSVKYPESSIIAAVKLADRYITDRQLPDKAIDVMDEAGARVHLANIQVSKSVIDLEQQIEEIKERKSQVIKAQDYEAAATFRDKEKQLLTALETEKEKWELEESQKVYEVEEETIATVVSMMTSIPILKVSLNESQKLLDMPATLRQNVVGQEEAISKISKAIQRTRTGLKDPARPIGSFVFLGPTGVGKTELAKALSRYLFDSEDALIRLDMSEYMERFTVSRLLGAPPGYVGYEEGGILTEKVRRKPYSVILLDEIEKAHPDIFNILLQVLDDGIITDGLGRKVDFRNTILIMTSNIGAKDIKAMSMGFGSNSSTQETEAETEHATLKSTIETAVKKFFNPEFINRIDDIIVFRQLEKEHIFQIIEILGKRLFTKIKQLGIVLDFTKQAKEFLVEKGYDKKFGARPLKRALQKYVEDPIAEQLLMHNLKEGDTLKIKYSKKAASWLSISTENVLYAQEEASQPEQPAPSMKVDVRGTVRDERGEPLIGASVRIKGTDQGAKTNVEGRFSLSLEKEDVLTVTYLGYEKQDVLVGDKTELDIKLKPQDRLAKEVVVTGVGTATDKRRIGISVESVANEDLLKTSPVADMSSALVGKIPGALIQSVTGQPGQQQNIQLRGINSLSTTQPMILVDGVEVSTDNNVNGSSSAGSQNNFSSRLADLDLSNVERIEVVQGAAAATIYGAQGANGVIQIFTKRGKKGQKIKIDISSSVGFSNPILLNNPQPTKHYFQTTADGYLANGDNRLEIDKETGVWATVPSPDASRVFDKPYKEEVYNHLDQFFRKDVLTMNHAVAVSGGWDKGGWSLDVSKRTQESTIKGNDDKYSVRLNLDFEPIENLKISTGTNIVYGTNTAGTITGSDDTESGISYALFAYPFIDLKYKDKLGNYVANAIPEGGSANPFYSYDVKKTNAENTRLIQTIGFNYSPIKFVELDYKFGLDRYFYNYTEFTKNQLAFLTRGVITPDEGRLYKSAETATKYNSIISAFLKFDLADDFGSSFALKSTTQVAFDWR</sequence>
<dbReference type="Gene3D" id="3.40.50.300">
    <property type="entry name" value="P-loop containing nucleotide triphosphate hydrolases"/>
    <property type="match status" value="2"/>
</dbReference>
<gene>
    <name evidence="10" type="ORF">CHS0354_024156</name>
</gene>
<feature type="domain" description="Clp R" evidence="9">
    <location>
        <begin position="6"/>
        <end position="149"/>
    </location>
</feature>
<dbReference type="InterPro" id="IPR041546">
    <property type="entry name" value="ClpA/ClpB_AAA_lid"/>
</dbReference>
<evidence type="ECO:0000313" key="10">
    <source>
        <dbReference type="EMBL" id="KAK3582602.1"/>
    </source>
</evidence>
<dbReference type="InterPro" id="IPR018368">
    <property type="entry name" value="ClpA/B_CS1"/>
</dbReference>
<dbReference type="InterPro" id="IPR008969">
    <property type="entry name" value="CarboxyPept-like_regulatory"/>
</dbReference>
<dbReference type="InterPro" id="IPR019489">
    <property type="entry name" value="Clp_ATPase_C"/>
</dbReference>
<feature type="domain" description="UVR" evidence="8">
    <location>
        <begin position="446"/>
        <end position="481"/>
    </location>
</feature>
<dbReference type="EMBL" id="JAEAOA010001427">
    <property type="protein sequence ID" value="KAK3582602.1"/>
    <property type="molecule type" value="Genomic_DNA"/>
</dbReference>
<dbReference type="FunFam" id="3.40.50.300:FF:000010">
    <property type="entry name" value="Chaperone clpB 1, putative"/>
    <property type="match status" value="1"/>
</dbReference>
<reference evidence="10" key="3">
    <citation type="submission" date="2023-05" db="EMBL/GenBank/DDBJ databases">
        <authorList>
            <person name="Smith C.H."/>
        </authorList>
    </citation>
    <scope>NUCLEOTIDE SEQUENCE</scope>
    <source>
        <strain evidence="10">CHS0354</strain>
        <tissue evidence="10">Mantle</tissue>
    </source>
</reference>
<evidence type="ECO:0008006" key="12">
    <source>
        <dbReference type="Google" id="ProtNLM"/>
    </source>
</evidence>
<dbReference type="InterPro" id="IPR001943">
    <property type="entry name" value="UVR_dom"/>
</dbReference>
<dbReference type="Pfam" id="PF07724">
    <property type="entry name" value="AAA_2"/>
    <property type="match status" value="1"/>
</dbReference>
<dbReference type="CDD" id="cd19499">
    <property type="entry name" value="RecA-like_ClpB_Hsp104-like"/>
    <property type="match status" value="1"/>
</dbReference>
<dbReference type="PROSITE" id="PS50151">
    <property type="entry name" value="UVR"/>
    <property type="match status" value="1"/>
</dbReference>
<dbReference type="SUPFAM" id="SSF81923">
    <property type="entry name" value="Double Clp-N motif"/>
    <property type="match status" value="1"/>
</dbReference>
<reference evidence="10" key="1">
    <citation type="journal article" date="2021" name="Genome Biol. Evol.">
        <title>A High-Quality Reference Genome for a Parasitic Bivalve with Doubly Uniparental Inheritance (Bivalvia: Unionida).</title>
        <authorList>
            <person name="Smith C.H."/>
        </authorList>
    </citation>
    <scope>NUCLEOTIDE SEQUENCE</scope>
    <source>
        <strain evidence="10">CHS0354</strain>
    </source>
</reference>
<dbReference type="PANTHER" id="PTHR11638">
    <property type="entry name" value="ATP-DEPENDENT CLP PROTEASE"/>
    <property type="match status" value="1"/>
</dbReference>
<evidence type="ECO:0000259" key="8">
    <source>
        <dbReference type="PROSITE" id="PS50151"/>
    </source>
</evidence>
<dbReference type="CDD" id="cd00009">
    <property type="entry name" value="AAA"/>
    <property type="match status" value="1"/>
</dbReference>
<organism evidence="10 11">
    <name type="scientific">Potamilus streckersoni</name>
    <dbReference type="NCBI Taxonomy" id="2493646"/>
    <lineage>
        <taxon>Eukaryota</taxon>
        <taxon>Metazoa</taxon>
        <taxon>Spiralia</taxon>
        <taxon>Lophotrochozoa</taxon>
        <taxon>Mollusca</taxon>
        <taxon>Bivalvia</taxon>
        <taxon>Autobranchia</taxon>
        <taxon>Heteroconchia</taxon>
        <taxon>Palaeoheterodonta</taxon>
        <taxon>Unionida</taxon>
        <taxon>Unionoidea</taxon>
        <taxon>Unionidae</taxon>
        <taxon>Ambleminae</taxon>
        <taxon>Lampsilini</taxon>
        <taxon>Potamilus</taxon>
    </lineage>
</organism>
<protein>
    <recommendedName>
        <fullName evidence="12">Clp protease ATP binding subunit</fullName>
    </recommendedName>
</protein>
<evidence type="ECO:0000256" key="7">
    <source>
        <dbReference type="SAM" id="Coils"/>
    </source>
</evidence>
<dbReference type="FunFam" id="3.40.50.300:FF:000025">
    <property type="entry name" value="ATP-dependent Clp protease subunit"/>
    <property type="match status" value="1"/>
</dbReference>
<keyword evidence="4 6" id="KW-0143">Chaperone</keyword>
<dbReference type="Pfam" id="PF02861">
    <property type="entry name" value="Clp_N"/>
    <property type="match status" value="1"/>
</dbReference>
<evidence type="ECO:0000256" key="5">
    <source>
        <dbReference type="PROSITE-ProRule" id="PRU01251"/>
    </source>
</evidence>
<dbReference type="Gene3D" id="1.10.8.60">
    <property type="match status" value="2"/>
</dbReference>
<keyword evidence="1 5" id="KW-0677">Repeat</keyword>
<dbReference type="Gene3D" id="2.60.40.1120">
    <property type="entry name" value="Carboxypeptidase-like, regulatory domain"/>
    <property type="match status" value="1"/>
</dbReference>
<dbReference type="InterPro" id="IPR036628">
    <property type="entry name" value="Clp_N_dom_sf"/>
</dbReference>
<dbReference type="InterPro" id="IPR003959">
    <property type="entry name" value="ATPase_AAA_core"/>
</dbReference>
<accession>A0AAE0VMS9</accession>
<dbReference type="Gene3D" id="1.10.1780.10">
    <property type="entry name" value="Clp, N-terminal domain"/>
    <property type="match status" value="1"/>
</dbReference>
<dbReference type="InterPro" id="IPR012910">
    <property type="entry name" value="Plug_dom"/>
</dbReference>
<evidence type="ECO:0000256" key="1">
    <source>
        <dbReference type="ARBA" id="ARBA00022737"/>
    </source>
</evidence>
<dbReference type="PROSITE" id="PS52016">
    <property type="entry name" value="TONB_DEPENDENT_REC_3"/>
    <property type="match status" value="1"/>
</dbReference>
<dbReference type="GO" id="GO:0005737">
    <property type="term" value="C:cytoplasm"/>
    <property type="evidence" value="ECO:0007669"/>
    <property type="project" value="TreeGrafter"/>
</dbReference>
<dbReference type="InterPro" id="IPR028299">
    <property type="entry name" value="ClpA/B_CS2"/>
</dbReference>
<dbReference type="SMART" id="SM01086">
    <property type="entry name" value="ClpB_D2-small"/>
    <property type="match status" value="1"/>
</dbReference>
<keyword evidence="11" id="KW-1185">Reference proteome</keyword>
<evidence type="ECO:0000256" key="3">
    <source>
        <dbReference type="ARBA" id="ARBA00022840"/>
    </source>
</evidence>
<dbReference type="PROSITE" id="PS00870">
    <property type="entry name" value="CLPAB_1"/>
    <property type="match status" value="1"/>
</dbReference>
<dbReference type="PANTHER" id="PTHR11638:SF18">
    <property type="entry name" value="HEAT SHOCK PROTEIN 104"/>
    <property type="match status" value="1"/>
</dbReference>
<evidence type="ECO:0000313" key="11">
    <source>
        <dbReference type="Proteomes" id="UP001195483"/>
    </source>
</evidence>
<dbReference type="PRINTS" id="PR00300">
    <property type="entry name" value="CLPPROTEASEA"/>
</dbReference>
<proteinExistence type="inferred from homology"/>
<dbReference type="PROSITE" id="PS51903">
    <property type="entry name" value="CLP_R"/>
    <property type="match status" value="1"/>
</dbReference>
<reference evidence="10" key="2">
    <citation type="journal article" date="2021" name="Genome Biol. Evol.">
        <title>Developing a high-quality reference genome for a parasitic bivalve with doubly uniparental inheritance (Bivalvia: Unionida).</title>
        <authorList>
            <person name="Smith C.H."/>
        </authorList>
    </citation>
    <scope>NUCLEOTIDE SEQUENCE</scope>
    <source>
        <strain evidence="10">CHS0354</strain>
        <tissue evidence="10">Mantle</tissue>
    </source>
</reference>
<dbReference type="GO" id="GO:0016887">
    <property type="term" value="F:ATP hydrolysis activity"/>
    <property type="evidence" value="ECO:0007669"/>
    <property type="project" value="InterPro"/>
</dbReference>
<dbReference type="SUPFAM" id="SSF56935">
    <property type="entry name" value="Porins"/>
    <property type="match status" value="1"/>
</dbReference>
<dbReference type="Pfam" id="PF07715">
    <property type="entry name" value="Plug"/>
    <property type="match status" value="1"/>
</dbReference>
<dbReference type="PROSITE" id="PS00871">
    <property type="entry name" value="CLPAB_2"/>
    <property type="match status" value="1"/>
</dbReference>
<feature type="coiled-coil region" evidence="7">
    <location>
        <begin position="435"/>
        <end position="492"/>
    </location>
</feature>
<dbReference type="InterPro" id="IPR039426">
    <property type="entry name" value="TonB-dep_rcpt-like"/>
</dbReference>
<comment type="caution">
    <text evidence="10">The sequence shown here is derived from an EMBL/GenBank/DDBJ whole genome shotgun (WGS) entry which is preliminary data.</text>
</comment>
<name>A0AAE0VMS9_9BIVA</name>
<evidence type="ECO:0000256" key="6">
    <source>
        <dbReference type="RuleBase" id="RU004432"/>
    </source>
</evidence>
<dbReference type="Gene3D" id="2.170.130.10">
    <property type="entry name" value="TonB-dependent receptor, plug domain"/>
    <property type="match status" value="1"/>
</dbReference>
<dbReference type="SUPFAM" id="SSF52540">
    <property type="entry name" value="P-loop containing nucleoside triphosphate hydrolases"/>
    <property type="match status" value="2"/>
</dbReference>
<dbReference type="GO" id="GO:0005524">
    <property type="term" value="F:ATP binding"/>
    <property type="evidence" value="ECO:0007669"/>
    <property type="project" value="UniProtKB-KW"/>
</dbReference>
<comment type="similarity">
    <text evidence="6">Belongs to the ClpA/ClpB family.</text>
</comment>
<keyword evidence="2 6" id="KW-0547">Nucleotide-binding</keyword>
<keyword evidence="3 6" id="KW-0067">ATP-binding</keyword>
<evidence type="ECO:0000256" key="2">
    <source>
        <dbReference type="ARBA" id="ARBA00022741"/>
    </source>
</evidence>
<dbReference type="Pfam" id="PF10431">
    <property type="entry name" value="ClpB_D2-small"/>
    <property type="match status" value="1"/>
</dbReference>
<dbReference type="GO" id="GO:0034605">
    <property type="term" value="P:cellular response to heat"/>
    <property type="evidence" value="ECO:0007669"/>
    <property type="project" value="TreeGrafter"/>
</dbReference>
<dbReference type="InterPro" id="IPR003593">
    <property type="entry name" value="AAA+_ATPase"/>
</dbReference>
<dbReference type="InterPro" id="IPR050130">
    <property type="entry name" value="ClpA_ClpB"/>
</dbReference>
<evidence type="ECO:0000256" key="4">
    <source>
        <dbReference type="ARBA" id="ARBA00023186"/>
    </source>
</evidence>
<dbReference type="Gene3D" id="4.10.860.10">
    <property type="entry name" value="UVR domain"/>
    <property type="match status" value="1"/>
</dbReference>
<dbReference type="SUPFAM" id="SSF49464">
    <property type="entry name" value="Carboxypeptidase regulatory domain-like"/>
    <property type="match status" value="1"/>
</dbReference>
<dbReference type="Pfam" id="PF00004">
    <property type="entry name" value="AAA"/>
    <property type="match status" value="1"/>
</dbReference>
<dbReference type="SMART" id="SM00382">
    <property type="entry name" value="AAA"/>
    <property type="match status" value="2"/>
</dbReference>
<dbReference type="Pfam" id="PF17871">
    <property type="entry name" value="AAA_lid_9"/>
    <property type="match status" value="1"/>
</dbReference>
<keyword evidence="7" id="KW-0175">Coiled coil</keyword>
<dbReference type="Pfam" id="PF13715">
    <property type="entry name" value="CarbopepD_reg_2"/>
    <property type="match status" value="1"/>
</dbReference>